<protein>
    <submittedName>
        <fullName evidence="1">Uncharacterized protein</fullName>
    </submittedName>
</protein>
<sequence length="115" mass="12942">MSNKITFILISFVLFSCKNNSEVEKTDNSVVTEISKENTDSEINRKLIEICKNMDGVIDADILDDKLTIRANISKVEGQKLSEGMLKEIREYNQNINTVIVFDVGFDLVGHSGKK</sequence>
<name>A0A3P1AY81_9FLAO</name>
<dbReference type="RefSeq" id="WP_124899712.1">
    <property type="nucleotide sequence ID" value="NZ_RQTJ01000020.1"/>
</dbReference>
<accession>A0A3P1AY81</accession>
<keyword evidence="2" id="KW-1185">Reference proteome</keyword>
<gene>
    <name evidence="1" type="ORF">EG242_09855</name>
</gene>
<reference evidence="1 2" key="1">
    <citation type="submission" date="2018-11" db="EMBL/GenBank/DDBJ databases">
        <title>Flavobacterium sp. nov., YIM 102796 draft genome.</title>
        <authorList>
            <person name="Li G."/>
            <person name="Jiang Y."/>
        </authorList>
    </citation>
    <scope>NUCLEOTIDE SEQUENCE [LARGE SCALE GENOMIC DNA]</scope>
    <source>
        <strain evidence="1 2">YIM 102796</strain>
    </source>
</reference>
<dbReference type="EMBL" id="RQTJ01000020">
    <property type="protein sequence ID" value="RRA93858.1"/>
    <property type="molecule type" value="Genomic_DNA"/>
</dbReference>
<comment type="caution">
    <text evidence="1">The sequence shown here is derived from an EMBL/GenBank/DDBJ whole genome shotgun (WGS) entry which is preliminary data.</text>
</comment>
<dbReference type="PROSITE" id="PS51257">
    <property type="entry name" value="PROKAR_LIPOPROTEIN"/>
    <property type="match status" value="1"/>
</dbReference>
<dbReference type="Proteomes" id="UP000268372">
    <property type="component" value="Unassembled WGS sequence"/>
</dbReference>
<evidence type="ECO:0000313" key="2">
    <source>
        <dbReference type="Proteomes" id="UP000268372"/>
    </source>
</evidence>
<organism evidence="1 2">
    <name type="scientific">Paenimyroides viscosum</name>
    <dbReference type="NCBI Taxonomy" id="2488729"/>
    <lineage>
        <taxon>Bacteria</taxon>
        <taxon>Pseudomonadati</taxon>
        <taxon>Bacteroidota</taxon>
        <taxon>Flavobacteriia</taxon>
        <taxon>Flavobacteriales</taxon>
        <taxon>Flavobacteriaceae</taxon>
        <taxon>Paenimyroides</taxon>
    </lineage>
</organism>
<proteinExistence type="predicted"/>
<evidence type="ECO:0000313" key="1">
    <source>
        <dbReference type="EMBL" id="RRA93858.1"/>
    </source>
</evidence>
<dbReference type="AlphaFoldDB" id="A0A3P1AY81"/>